<proteinExistence type="predicted"/>
<organism evidence="1 2">
    <name type="scientific">Mucuna pruriens</name>
    <name type="common">Velvet bean</name>
    <name type="synonym">Dolichos pruriens</name>
    <dbReference type="NCBI Taxonomy" id="157652"/>
    <lineage>
        <taxon>Eukaryota</taxon>
        <taxon>Viridiplantae</taxon>
        <taxon>Streptophyta</taxon>
        <taxon>Embryophyta</taxon>
        <taxon>Tracheophyta</taxon>
        <taxon>Spermatophyta</taxon>
        <taxon>Magnoliopsida</taxon>
        <taxon>eudicotyledons</taxon>
        <taxon>Gunneridae</taxon>
        <taxon>Pentapetalae</taxon>
        <taxon>rosids</taxon>
        <taxon>fabids</taxon>
        <taxon>Fabales</taxon>
        <taxon>Fabaceae</taxon>
        <taxon>Papilionoideae</taxon>
        <taxon>50 kb inversion clade</taxon>
        <taxon>NPAAA clade</taxon>
        <taxon>indigoferoid/millettioid clade</taxon>
        <taxon>Phaseoleae</taxon>
        <taxon>Mucuna</taxon>
    </lineage>
</organism>
<feature type="non-terminal residue" evidence="1">
    <location>
        <position position="1"/>
    </location>
</feature>
<gene>
    <name evidence="1" type="ORF">CR513_21015</name>
</gene>
<name>A0A371H0Y6_MUCPR</name>
<dbReference type="Proteomes" id="UP000257109">
    <property type="component" value="Unassembled WGS sequence"/>
</dbReference>
<dbReference type="EMBL" id="QJKJ01003907">
    <property type="protein sequence ID" value="RDX96343.1"/>
    <property type="molecule type" value="Genomic_DNA"/>
</dbReference>
<evidence type="ECO:0000313" key="2">
    <source>
        <dbReference type="Proteomes" id="UP000257109"/>
    </source>
</evidence>
<comment type="caution">
    <text evidence="1">The sequence shown here is derived from an EMBL/GenBank/DDBJ whole genome shotgun (WGS) entry which is preliminary data.</text>
</comment>
<dbReference type="AlphaFoldDB" id="A0A371H0Y6"/>
<reference evidence="1" key="1">
    <citation type="submission" date="2018-05" db="EMBL/GenBank/DDBJ databases">
        <title>Draft genome of Mucuna pruriens seed.</title>
        <authorList>
            <person name="Nnadi N.E."/>
            <person name="Vos R."/>
            <person name="Hasami M.H."/>
            <person name="Devisetty U.K."/>
            <person name="Aguiy J.C."/>
        </authorList>
    </citation>
    <scope>NUCLEOTIDE SEQUENCE [LARGE SCALE GENOMIC DNA]</scope>
    <source>
        <strain evidence="1">JCA_2017</strain>
    </source>
</reference>
<keyword evidence="2" id="KW-1185">Reference proteome</keyword>
<protein>
    <submittedName>
        <fullName evidence="1">Uncharacterized protein</fullName>
    </submittedName>
</protein>
<sequence length="142" mass="16405">MTARTKIDVYVRNLSMEFRDTFMEFNIFEVLKYPTEDHSTFSIDTIDGLVEEYVQMGTSSANLFDFVEISSIINCFYNVEVADSDGLSHTLNFSNSKDFISDEEKLLEVLRKHKKAIDFTLADLPRINPSICMHKILLEEDT</sequence>
<accession>A0A371H0Y6</accession>
<evidence type="ECO:0000313" key="1">
    <source>
        <dbReference type="EMBL" id="RDX96343.1"/>
    </source>
</evidence>
<dbReference type="OrthoDB" id="778454at2759"/>